<comment type="cofactor">
    <cofactor evidence="1">
        <name>[4Fe-4S] cluster</name>
        <dbReference type="ChEBI" id="CHEBI:49883"/>
    </cofactor>
</comment>
<evidence type="ECO:0000256" key="9">
    <source>
        <dbReference type="ARBA" id="ARBA00023004"/>
    </source>
</evidence>
<dbReference type="InterPro" id="IPR022765">
    <property type="entry name" value="Dna2/Cas4_DUF83"/>
</dbReference>
<dbReference type="EMBL" id="CP002418">
    <property type="protein sequence ID" value="ADU44694.1"/>
    <property type="molecule type" value="Genomic_DNA"/>
</dbReference>
<evidence type="ECO:0000256" key="4">
    <source>
        <dbReference type="ARBA" id="ARBA00020049"/>
    </source>
</evidence>
<dbReference type="PANTHER" id="PTHR36531:SF6">
    <property type="entry name" value="DNA REPLICATION ATP-DEPENDENT HELICASE_NUCLEASE DNA2"/>
    <property type="match status" value="1"/>
</dbReference>
<evidence type="ECO:0000256" key="12">
    <source>
        <dbReference type="ARBA" id="ARBA00023211"/>
    </source>
</evidence>
<evidence type="ECO:0000256" key="6">
    <source>
        <dbReference type="ARBA" id="ARBA00022723"/>
    </source>
</evidence>
<feature type="domain" description="DUF83" evidence="14">
    <location>
        <begin position="16"/>
        <end position="194"/>
    </location>
</feature>
<evidence type="ECO:0000256" key="7">
    <source>
        <dbReference type="ARBA" id="ARBA00022801"/>
    </source>
</evidence>
<reference evidence="15" key="1">
    <citation type="submission" date="2010-12" db="EMBL/GenBank/DDBJ databases">
        <title>Complete sequence of Rhodopseudomonas palustris DX-1.</title>
        <authorList>
            <consortium name="US DOE Joint Genome Institute"/>
            <person name="Lucas S."/>
            <person name="Copeland A."/>
            <person name="Lapidus A."/>
            <person name="Cheng J.-F."/>
            <person name="Goodwin L."/>
            <person name="Pitluck S."/>
            <person name="Misra M."/>
            <person name="Chertkov O."/>
            <person name="Detter J.C."/>
            <person name="Han C."/>
            <person name="Tapia R."/>
            <person name="Land M."/>
            <person name="Hauser L."/>
            <person name="Kyrpides N."/>
            <person name="Ivanova N."/>
            <person name="Ovchinnikova G."/>
            <person name="Logan B."/>
            <person name="Oda Y."/>
            <person name="Harwood C."/>
            <person name="Woyke T."/>
        </authorList>
    </citation>
    <scope>NUCLEOTIDE SEQUENCE [LARGE SCALE GENOMIC DNA]</scope>
    <source>
        <strain evidence="15">DX-1</strain>
    </source>
</reference>
<dbReference type="GO" id="GO:0046872">
    <property type="term" value="F:metal ion binding"/>
    <property type="evidence" value="ECO:0007669"/>
    <property type="project" value="UniProtKB-KW"/>
</dbReference>
<dbReference type="GO" id="GO:0051607">
    <property type="term" value="P:defense response to virus"/>
    <property type="evidence" value="ECO:0007669"/>
    <property type="project" value="UniProtKB-KW"/>
</dbReference>
<dbReference type="InterPro" id="IPR013343">
    <property type="entry name" value="CRISPR-assoc_prot_Cas4"/>
</dbReference>
<evidence type="ECO:0000313" key="16">
    <source>
        <dbReference type="Proteomes" id="UP000001402"/>
    </source>
</evidence>
<name>E6VMU2_RHOPX</name>
<dbReference type="HOGENOM" id="CLU_102055_1_1_5"/>
<keyword evidence="8 13" id="KW-0269">Exonuclease</keyword>
<keyword evidence="12 13" id="KW-0464">Manganese</keyword>
<comment type="cofactor">
    <cofactor evidence="13">
        <name>iron-sulfur cluster</name>
        <dbReference type="ChEBI" id="CHEBI:30408"/>
    </cofactor>
</comment>
<dbReference type="InterPro" id="IPR051827">
    <property type="entry name" value="Cas4_exonuclease"/>
</dbReference>
<comment type="similarity">
    <text evidence="2 13">Belongs to the CRISPR-associated exonuclease Cas4 family.</text>
</comment>
<dbReference type="AlphaFoldDB" id="E6VMU2"/>
<gene>
    <name evidence="15" type="ordered locus">Rpdx1_3115</name>
</gene>
<sequence length="223" mass="24444">MPAVAAPELDEPIPLSALQHAVYCLRQAALIHIERMWEENRFTAEGRVLHDTVHEAADHRRGAVRRVSAMPLACRRLNLAGTADLVEFRDGPDGETPFPVEYKRGKAKLHRADEVQLCAQALCLEEMTGRTVPEGALFYATTRRRVGVPFDAELRRLTEQVACDFAALIAAGVTPPASYRADRCNACSLIELCRPKLARTSAAEFRQRAIAASLADASGGELP</sequence>
<keyword evidence="11 13" id="KW-0051">Antiviral defense</keyword>
<dbReference type="NCBIfam" id="TIGR00372">
    <property type="entry name" value="cas4"/>
    <property type="match status" value="1"/>
</dbReference>
<dbReference type="BioCyc" id="RPAL652103:RPDX1_RS15355-MONOMER"/>
<dbReference type="STRING" id="652103.Rpdx1_3115"/>
<evidence type="ECO:0000256" key="8">
    <source>
        <dbReference type="ARBA" id="ARBA00022839"/>
    </source>
</evidence>
<keyword evidence="9 13" id="KW-0408">Iron</keyword>
<evidence type="ECO:0000259" key="14">
    <source>
        <dbReference type="Pfam" id="PF01930"/>
    </source>
</evidence>
<evidence type="ECO:0000313" key="15">
    <source>
        <dbReference type="EMBL" id="ADU44694.1"/>
    </source>
</evidence>
<keyword evidence="10 13" id="KW-0411">Iron-sulfur</keyword>
<evidence type="ECO:0000256" key="2">
    <source>
        <dbReference type="ARBA" id="ARBA00009189"/>
    </source>
</evidence>
<keyword evidence="7 13" id="KW-0378">Hydrolase</keyword>
<evidence type="ECO:0000256" key="1">
    <source>
        <dbReference type="ARBA" id="ARBA00001966"/>
    </source>
</evidence>
<comment type="cofactor">
    <cofactor evidence="13">
        <name>Mg(2+)</name>
        <dbReference type="ChEBI" id="CHEBI:18420"/>
    </cofactor>
    <cofactor evidence="13">
        <name>Mn(2+)</name>
        <dbReference type="ChEBI" id="CHEBI:29035"/>
    </cofactor>
    <text evidence="13">Mg(2+) or Mn(2+) required for ssDNA cleavage activity.</text>
</comment>
<evidence type="ECO:0000256" key="13">
    <source>
        <dbReference type="RuleBase" id="RU365022"/>
    </source>
</evidence>
<dbReference type="eggNOG" id="COG1468">
    <property type="taxonomic scope" value="Bacteria"/>
</dbReference>
<evidence type="ECO:0000256" key="10">
    <source>
        <dbReference type="ARBA" id="ARBA00023014"/>
    </source>
</evidence>
<dbReference type="InterPro" id="IPR011604">
    <property type="entry name" value="PDDEXK-like_dom_sf"/>
</dbReference>
<evidence type="ECO:0000256" key="3">
    <source>
        <dbReference type="ARBA" id="ARBA00012768"/>
    </source>
</evidence>
<evidence type="ECO:0000256" key="5">
    <source>
        <dbReference type="ARBA" id="ARBA00022722"/>
    </source>
</evidence>
<comment type="function">
    <text evidence="13">CRISPR (clustered regularly interspaced short palindromic repeat) is an adaptive immune system that provides protection against mobile genetic elements (viruses, transposable elements and conjugative plasmids). CRISPR clusters contain sequences complementary to antecedent mobile elements and target invading nucleic acids. CRISPR clusters are transcribed and processed into CRISPR RNA (crRNA).</text>
</comment>
<dbReference type="PANTHER" id="PTHR36531">
    <property type="entry name" value="CRISPR-ASSOCIATED EXONUCLEASE CAS4"/>
    <property type="match status" value="1"/>
</dbReference>
<keyword evidence="6 13" id="KW-0479">Metal-binding</keyword>
<dbReference type="GO" id="GO:0051536">
    <property type="term" value="F:iron-sulfur cluster binding"/>
    <property type="evidence" value="ECO:0007669"/>
    <property type="project" value="UniProtKB-KW"/>
</dbReference>
<evidence type="ECO:0000256" key="11">
    <source>
        <dbReference type="ARBA" id="ARBA00023118"/>
    </source>
</evidence>
<keyword evidence="5 13" id="KW-0540">Nuclease</keyword>
<dbReference type="OrthoDB" id="9781776at2"/>
<dbReference type="Pfam" id="PF01930">
    <property type="entry name" value="Cas_Cas4"/>
    <property type="match status" value="1"/>
</dbReference>
<accession>E6VMU2</accession>
<organism evidence="15 16">
    <name type="scientific">Rhodopseudomonas palustris (strain DX-1)</name>
    <dbReference type="NCBI Taxonomy" id="652103"/>
    <lineage>
        <taxon>Bacteria</taxon>
        <taxon>Pseudomonadati</taxon>
        <taxon>Pseudomonadota</taxon>
        <taxon>Alphaproteobacteria</taxon>
        <taxon>Hyphomicrobiales</taxon>
        <taxon>Nitrobacteraceae</taxon>
        <taxon>Rhodopseudomonas</taxon>
    </lineage>
</organism>
<dbReference type="Gene3D" id="3.90.320.10">
    <property type="match status" value="1"/>
</dbReference>
<proteinExistence type="inferred from homology"/>
<protein>
    <recommendedName>
        <fullName evidence="4 13">CRISPR-associated exonuclease Cas4</fullName>
        <ecNumber evidence="3 13">3.1.12.1</ecNumber>
    </recommendedName>
</protein>
<dbReference type="EC" id="3.1.12.1" evidence="3 13"/>
<dbReference type="Proteomes" id="UP000001402">
    <property type="component" value="Chromosome"/>
</dbReference>
<dbReference type="GO" id="GO:0004527">
    <property type="term" value="F:exonuclease activity"/>
    <property type="evidence" value="ECO:0007669"/>
    <property type="project" value="UniProtKB-KW"/>
</dbReference>
<dbReference type="KEGG" id="rpx:Rpdx1_3115"/>